<dbReference type="GO" id="GO:0000124">
    <property type="term" value="C:SAGA complex"/>
    <property type="evidence" value="ECO:0007669"/>
    <property type="project" value="TreeGrafter"/>
</dbReference>
<gene>
    <name evidence="1" type="ORF">NQ314_020525</name>
</gene>
<dbReference type="InterPro" id="IPR050517">
    <property type="entry name" value="DDR_Repair_Kinase"/>
</dbReference>
<comment type="caution">
    <text evidence="1">The sequence shown here is derived from an EMBL/GenBank/DDBJ whole genome shotgun (WGS) entry which is preliminary data.</text>
</comment>
<dbReference type="EMBL" id="JANEYF010005738">
    <property type="protein sequence ID" value="KAJ8927057.1"/>
    <property type="molecule type" value="Genomic_DNA"/>
</dbReference>
<evidence type="ECO:0000313" key="2">
    <source>
        <dbReference type="Proteomes" id="UP001162156"/>
    </source>
</evidence>
<protein>
    <recommendedName>
        <fullName evidence="3">Transformation/transcription domain-associated protein</fullName>
    </recommendedName>
</protein>
<dbReference type="Proteomes" id="UP001162156">
    <property type="component" value="Unassembled WGS sequence"/>
</dbReference>
<dbReference type="AlphaFoldDB" id="A0AAV8WLT2"/>
<name>A0AAV8WLT2_9CUCU</name>
<reference evidence="1" key="1">
    <citation type="journal article" date="2023" name="Insect Mol. Biol.">
        <title>Genome sequencing provides insights into the evolution of gene families encoding plant cell wall-degrading enzymes in longhorned beetles.</title>
        <authorList>
            <person name="Shin N.R."/>
            <person name="Okamura Y."/>
            <person name="Kirsch R."/>
            <person name="Pauchet Y."/>
        </authorList>
    </citation>
    <scope>NUCLEOTIDE SEQUENCE</scope>
    <source>
        <strain evidence="1">RBIC_L_NR</strain>
    </source>
</reference>
<accession>A0AAV8WLT2</accession>
<sequence length="393" mass="45334">MKAITRMLEEWMKCKKVVTLNQAPSLREKSILLVKMMQYVEKRFPDDNELNAQFLELVNYVYTDKHLKTTELTSKLEPAFLAGLRCSQPHIRAKFFKVFDESMQRRLHDRLLYIVCSQNWDAIGPHYWIKQCIELLLITAAPDGGIEMSHESSILPSITSVINCADKQKKEEFNRHQFQKPNFPEPMENKDEVLDVDLTNVDSNPTVEEKPIIREETIKMIKKHYEFIQVSRNVTTDQFLLAAAQLCHMDTNLAEHVWLSLFPKLWAILEEDQHSALVQEILPFITSGTHIIQKDCHPSAINTFVEALCRCNPPIQMAPPLMKYIGKSHNLWHRMALGLEQMAFDPNSISKVSNPASCYEFEGEQSKTVNINICINKSWVHITKFQGIAGFFG</sequence>
<proteinExistence type="predicted"/>
<dbReference type="InterPro" id="IPR046805">
    <property type="entry name" value="Tra1_ring"/>
</dbReference>
<dbReference type="PANTHER" id="PTHR11139">
    <property type="entry name" value="ATAXIA TELANGIECTASIA MUTATED ATM -RELATED"/>
    <property type="match status" value="1"/>
</dbReference>
<dbReference type="GO" id="GO:0005634">
    <property type="term" value="C:nucleus"/>
    <property type="evidence" value="ECO:0007669"/>
    <property type="project" value="TreeGrafter"/>
</dbReference>
<dbReference type="GO" id="GO:0006355">
    <property type="term" value="P:regulation of DNA-templated transcription"/>
    <property type="evidence" value="ECO:0007669"/>
    <property type="project" value="TreeGrafter"/>
</dbReference>
<organism evidence="1 2">
    <name type="scientific">Rhamnusium bicolor</name>
    <dbReference type="NCBI Taxonomy" id="1586634"/>
    <lineage>
        <taxon>Eukaryota</taxon>
        <taxon>Metazoa</taxon>
        <taxon>Ecdysozoa</taxon>
        <taxon>Arthropoda</taxon>
        <taxon>Hexapoda</taxon>
        <taxon>Insecta</taxon>
        <taxon>Pterygota</taxon>
        <taxon>Neoptera</taxon>
        <taxon>Endopterygota</taxon>
        <taxon>Coleoptera</taxon>
        <taxon>Polyphaga</taxon>
        <taxon>Cucujiformia</taxon>
        <taxon>Chrysomeloidea</taxon>
        <taxon>Cerambycidae</taxon>
        <taxon>Lepturinae</taxon>
        <taxon>Rhagiini</taxon>
        <taxon>Rhamnusium</taxon>
    </lineage>
</organism>
<dbReference type="GO" id="GO:0006281">
    <property type="term" value="P:DNA repair"/>
    <property type="evidence" value="ECO:0007669"/>
    <property type="project" value="TreeGrafter"/>
</dbReference>
<dbReference type="GO" id="GO:0035267">
    <property type="term" value="C:NuA4 histone acetyltransferase complex"/>
    <property type="evidence" value="ECO:0007669"/>
    <property type="project" value="TreeGrafter"/>
</dbReference>
<keyword evidence="2" id="KW-1185">Reference proteome</keyword>
<evidence type="ECO:0000313" key="1">
    <source>
        <dbReference type="EMBL" id="KAJ8927057.1"/>
    </source>
</evidence>
<dbReference type="PANTHER" id="PTHR11139:SF1">
    <property type="entry name" value="TRANSFORMATION_TRANSCRIPTION DOMAIN-ASSOCIATED PROTEIN"/>
    <property type="match status" value="1"/>
</dbReference>
<dbReference type="Pfam" id="PF20206">
    <property type="entry name" value="Tra1_ring"/>
    <property type="match status" value="1"/>
</dbReference>
<evidence type="ECO:0008006" key="3">
    <source>
        <dbReference type="Google" id="ProtNLM"/>
    </source>
</evidence>